<dbReference type="Pfam" id="PF10756">
    <property type="entry name" value="bPH_6"/>
    <property type="match status" value="1"/>
</dbReference>
<dbReference type="Proteomes" id="UP001607069">
    <property type="component" value="Unassembled WGS sequence"/>
</dbReference>
<comment type="caution">
    <text evidence="2">The sequence shown here is derived from an EMBL/GenBank/DDBJ whole genome shotgun (WGS) entry which is preliminary data.</text>
</comment>
<protein>
    <submittedName>
        <fullName evidence="2">PH domain-containing protein</fullName>
    </submittedName>
</protein>
<proteinExistence type="predicted"/>
<name>A0ABW7HUF8_9ACTN</name>
<gene>
    <name evidence="2" type="ORF">ACG5V6_15115</name>
</gene>
<reference evidence="2 3" key="1">
    <citation type="submission" date="2024-10" db="EMBL/GenBank/DDBJ databases">
        <authorList>
            <person name="Cho J.-C."/>
        </authorList>
    </citation>
    <scope>NUCLEOTIDE SEQUENCE [LARGE SCALE GENOMIC DNA]</scope>
    <source>
        <strain evidence="2 3">KCTC29696</strain>
    </source>
</reference>
<feature type="domain" description="Low molecular weight protein antigen 6 PH" evidence="1">
    <location>
        <begin position="18"/>
        <end position="69"/>
    </location>
</feature>
<dbReference type="InterPro" id="IPR019692">
    <property type="entry name" value="CFP-6_PH"/>
</dbReference>
<organism evidence="2 3">
    <name type="scientific">Streptomyces chitinivorans</name>
    <dbReference type="NCBI Taxonomy" id="1257027"/>
    <lineage>
        <taxon>Bacteria</taxon>
        <taxon>Bacillati</taxon>
        <taxon>Actinomycetota</taxon>
        <taxon>Actinomycetes</taxon>
        <taxon>Kitasatosporales</taxon>
        <taxon>Streptomycetaceae</taxon>
        <taxon>Streptomyces</taxon>
    </lineage>
</organism>
<dbReference type="EMBL" id="JBIHMK010000052">
    <property type="protein sequence ID" value="MFH0249541.1"/>
    <property type="molecule type" value="Genomic_DNA"/>
</dbReference>
<sequence>MWAALVWAWLCCRMALWRITADADGVRMRRWLRPRRLPWDRIHTVEHRRDGALEFVAADGERAIAGAFAPPALLRPLRLSATRRRAADRLALMARHPELRPPRAATGREVGLPLLVWSAVPLGLLVVDWFPVG</sequence>
<evidence type="ECO:0000259" key="1">
    <source>
        <dbReference type="Pfam" id="PF10756"/>
    </source>
</evidence>
<dbReference type="RefSeq" id="WP_279948365.1">
    <property type="nucleotide sequence ID" value="NZ_BAABEN010000003.1"/>
</dbReference>
<accession>A0ABW7HUF8</accession>
<evidence type="ECO:0000313" key="3">
    <source>
        <dbReference type="Proteomes" id="UP001607069"/>
    </source>
</evidence>
<keyword evidence="3" id="KW-1185">Reference proteome</keyword>
<evidence type="ECO:0000313" key="2">
    <source>
        <dbReference type="EMBL" id="MFH0249541.1"/>
    </source>
</evidence>